<name>A0ACB9LSS9_BAUVA</name>
<keyword evidence="2" id="KW-1185">Reference proteome</keyword>
<gene>
    <name evidence="1" type="ORF">L6164_026995</name>
</gene>
<sequence>MEESGVEFPGFQTNCHRDEFVFRRSMNPRLQKQAPGPLQIKPNVSFACNATNSSMNVSSTSSSSTSSSFSSSFFNNKDPIPLLSPLVVFESKCIREENTAKSH</sequence>
<evidence type="ECO:0000313" key="2">
    <source>
        <dbReference type="Proteomes" id="UP000828941"/>
    </source>
</evidence>
<comment type="caution">
    <text evidence="1">The sequence shown here is derived from an EMBL/GenBank/DDBJ whole genome shotgun (WGS) entry which is preliminary data.</text>
</comment>
<dbReference type="EMBL" id="CM039436">
    <property type="protein sequence ID" value="KAI4314052.1"/>
    <property type="molecule type" value="Genomic_DNA"/>
</dbReference>
<proteinExistence type="predicted"/>
<evidence type="ECO:0000313" key="1">
    <source>
        <dbReference type="EMBL" id="KAI4314052.1"/>
    </source>
</evidence>
<reference evidence="1 2" key="1">
    <citation type="journal article" date="2022" name="DNA Res.">
        <title>Chromosomal-level genome assembly of the orchid tree Bauhinia variegata (Leguminosae; Cercidoideae) supports the allotetraploid origin hypothesis of Bauhinia.</title>
        <authorList>
            <person name="Zhong Y."/>
            <person name="Chen Y."/>
            <person name="Zheng D."/>
            <person name="Pang J."/>
            <person name="Liu Y."/>
            <person name="Luo S."/>
            <person name="Meng S."/>
            <person name="Qian L."/>
            <person name="Wei D."/>
            <person name="Dai S."/>
            <person name="Zhou R."/>
        </authorList>
    </citation>
    <scope>NUCLEOTIDE SEQUENCE [LARGE SCALE GENOMIC DNA]</scope>
    <source>
        <strain evidence="1">BV-YZ2020</strain>
    </source>
</reference>
<organism evidence="1 2">
    <name type="scientific">Bauhinia variegata</name>
    <name type="common">Purple orchid tree</name>
    <name type="synonym">Phanera variegata</name>
    <dbReference type="NCBI Taxonomy" id="167791"/>
    <lineage>
        <taxon>Eukaryota</taxon>
        <taxon>Viridiplantae</taxon>
        <taxon>Streptophyta</taxon>
        <taxon>Embryophyta</taxon>
        <taxon>Tracheophyta</taxon>
        <taxon>Spermatophyta</taxon>
        <taxon>Magnoliopsida</taxon>
        <taxon>eudicotyledons</taxon>
        <taxon>Gunneridae</taxon>
        <taxon>Pentapetalae</taxon>
        <taxon>rosids</taxon>
        <taxon>fabids</taxon>
        <taxon>Fabales</taxon>
        <taxon>Fabaceae</taxon>
        <taxon>Cercidoideae</taxon>
        <taxon>Cercideae</taxon>
        <taxon>Bauhiniinae</taxon>
        <taxon>Bauhinia</taxon>
    </lineage>
</organism>
<dbReference type="Proteomes" id="UP000828941">
    <property type="component" value="Chromosome 11"/>
</dbReference>
<accession>A0ACB9LSS9</accession>
<protein>
    <submittedName>
        <fullName evidence="1">Uncharacterized protein</fullName>
    </submittedName>
</protein>